<accession>J3MSH5</accession>
<name>J3MSH5_ORYBR</name>
<dbReference type="AlphaFoldDB" id="J3MSH5"/>
<protein>
    <recommendedName>
        <fullName evidence="4">Transmembrane protein</fullName>
    </recommendedName>
</protein>
<keyword evidence="1" id="KW-0812">Transmembrane</keyword>
<dbReference type="Gramene" id="OB08G20540.1">
    <property type="protein sequence ID" value="OB08G20540.1"/>
    <property type="gene ID" value="OB08G20540"/>
</dbReference>
<dbReference type="Proteomes" id="UP000006038">
    <property type="component" value="Chromosome 8"/>
</dbReference>
<reference evidence="2" key="2">
    <citation type="submission" date="2013-04" db="UniProtKB">
        <authorList>
            <consortium name="EnsemblPlants"/>
        </authorList>
    </citation>
    <scope>IDENTIFICATION</scope>
</reference>
<evidence type="ECO:0000256" key="1">
    <source>
        <dbReference type="SAM" id="Phobius"/>
    </source>
</evidence>
<dbReference type="EnsemblPlants" id="OB08G20540.1">
    <property type="protein sequence ID" value="OB08G20540.1"/>
    <property type="gene ID" value="OB08G20540"/>
</dbReference>
<keyword evidence="3" id="KW-1185">Reference proteome</keyword>
<reference evidence="2" key="1">
    <citation type="journal article" date="2013" name="Nat. Commun.">
        <title>Whole-genome sequencing of Oryza brachyantha reveals mechanisms underlying Oryza genome evolution.</title>
        <authorList>
            <person name="Chen J."/>
            <person name="Huang Q."/>
            <person name="Gao D."/>
            <person name="Wang J."/>
            <person name="Lang Y."/>
            <person name="Liu T."/>
            <person name="Li B."/>
            <person name="Bai Z."/>
            <person name="Luis Goicoechea J."/>
            <person name="Liang C."/>
            <person name="Chen C."/>
            <person name="Zhang W."/>
            <person name="Sun S."/>
            <person name="Liao Y."/>
            <person name="Zhang X."/>
            <person name="Yang L."/>
            <person name="Song C."/>
            <person name="Wang M."/>
            <person name="Shi J."/>
            <person name="Liu G."/>
            <person name="Liu J."/>
            <person name="Zhou H."/>
            <person name="Zhou W."/>
            <person name="Yu Q."/>
            <person name="An N."/>
            <person name="Chen Y."/>
            <person name="Cai Q."/>
            <person name="Wang B."/>
            <person name="Liu B."/>
            <person name="Min J."/>
            <person name="Huang Y."/>
            <person name="Wu H."/>
            <person name="Li Z."/>
            <person name="Zhang Y."/>
            <person name="Yin Y."/>
            <person name="Song W."/>
            <person name="Jiang J."/>
            <person name="Jackson S.A."/>
            <person name="Wing R.A."/>
            <person name="Wang J."/>
            <person name="Chen M."/>
        </authorList>
    </citation>
    <scope>NUCLEOTIDE SEQUENCE [LARGE SCALE GENOMIC DNA]</scope>
    <source>
        <strain evidence="2">cv. IRGC 101232</strain>
    </source>
</reference>
<keyword evidence="1" id="KW-0472">Membrane</keyword>
<feature type="transmembrane region" description="Helical" evidence="1">
    <location>
        <begin position="38"/>
        <end position="60"/>
    </location>
</feature>
<evidence type="ECO:0008006" key="4">
    <source>
        <dbReference type="Google" id="ProtNLM"/>
    </source>
</evidence>
<keyword evidence="1" id="KW-1133">Transmembrane helix</keyword>
<dbReference type="HOGENOM" id="CLU_2926343_0_0_1"/>
<sequence length="61" mass="7326">MQDAFRKNKSVKESESMTVNMLDLDVTRKCWMLDNINLIWLLLWCSDYLFLFHVLMGYFAS</sequence>
<evidence type="ECO:0000313" key="2">
    <source>
        <dbReference type="EnsemblPlants" id="OB08G20540.1"/>
    </source>
</evidence>
<evidence type="ECO:0000313" key="3">
    <source>
        <dbReference type="Proteomes" id="UP000006038"/>
    </source>
</evidence>
<proteinExistence type="predicted"/>
<organism evidence="2">
    <name type="scientific">Oryza brachyantha</name>
    <name type="common">malo sina</name>
    <dbReference type="NCBI Taxonomy" id="4533"/>
    <lineage>
        <taxon>Eukaryota</taxon>
        <taxon>Viridiplantae</taxon>
        <taxon>Streptophyta</taxon>
        <taxon>Embryophyta</taxon>
        <taxon>Tracheophyta</taxon>
        <taxon>Spermatophyta</taxon>
        <taxon>Magnoliopsida</taxon>
        <taxon>Liliopsida</taxon>
        <taxon>Poales</taxon>
        <taxon>Poaceae</taxon>
        <taxon>BOP clade</taxon>
        <taxon>Oryzoideae</taxon>
        <taxon>Oryzeae</taxon>
        <taxon>Oryzinae</taxon>
        <taxon>Oryza</taxon>
    </lineage>
</organism>